<keyword evidence="3" id="KW-0808">Transferase</keyword>
<dbReference type="Pfam" id="PF13302">
    <property type="entry name" value="Acetyltransf_3"/>
    <property type="match status" value="1"/>
</dbReference>
<comment type="caution">
    <text evidence="3">The sequence shown here is derived from an EMBL/GenBank/DDBJ whole genome shotgun (WGS) entry which is preliminary data.</text>
</comment>
<gene>
    <name evidence="3" type="ORF">EJP67_29010</name>
</gene>
<dbReference type="InterPro" id="IPR016181">
    <property type="entry name" value="Acyl_CoA_acyltransferase"/>
</dbReference>
<organism evidence="3 4">
    <name type="scientific">Variovorax guangxiensis</name>
    <dbReference type="NCBI Taxonomy" id="1775474"/>
    <lineage>
        <taxon>Bacteria</taxon>
        <taxon>Pseudomonadati</taxon>
        <taxon>Pseudomonadota</taxon>
        <taxon>Betaproteobacteria</taxon>
        <taxon>Burkholderiales</taxon>
        <taxon>Comamonadaceae</taxon>
        <taxon>Variovorax</taxon>
    </lineage>
</organism>
<dbReference type="SUPFAM" id="SSF55729">
    <property type="entry name" value="Acyl-CoA N-acyltransferases (Nat)"/>
    <property type="match status" value="1"/>
</dbReference>
<name>A0A433MTI7_9BURK</name>
<accession>A0A433MTI7</accession>
<dbReference type="Gene3D" id="3.40.630.30">
    <property type="match status" value="1"/>
</dbReference>
<feature type="compositionally biased region" description="Basic residues" evidence="1">
    <location>
        <begin position="1"/>
        <end position="16"/>
    </location>
</feature>
<sequence length="162" mass="17662">MSTKKPAARPAKRRPIRPTPKPRTVKPQAHSEKVDAQDVHIVSVPGTRGKGDGPGGEKWRIDVNDLRAGEVFINLIDEPPVGPHASIQIYLNVKSQGRGIGSVAYRKACEASQHHVIYAHMRKSNTASRRAAENAGFVDVSPPGFIQLILVRRASTRARPSP</sequence>
<protein>
    <submittedName>
        <fullName evidence="3">N-acetyltransferase</fullName>
    </submittedName>
</protein>
<evidence type="ECO:0000313" key="3">
    <source>
        <dbReference type="EMBL" id="RUR71102.1"/>
    </source>
</evidence>
<dbReference type="EMBL" id="RXFT01000017">
    <property type="protein sequence ID" value="RUR71102.1"/>
    <property type="molecule type" value="Genomic_DNA"/>
</dbReference>
<proteinExistence type="predicted"/>
<reference evidence="3 4" key="1">
    <citation type="submission" date="2018-12" db="EMBL/GenBank/DDBJ databases">
        <title>The genome sequences of Variovorax guangxiensis DSM 27352.</title>
        <authorList>
            <person name="Gao J."/>
            <person name="Sun J."/>
        </authorList>
    </citation>
    <scope>NUCLEOTIDE SEQUENCE [LARGE SCALE GENOMIC DNA]</scope>
    <source>
        <strain evidence="3 4">DSM 27352</strain>
    </source>
</reference>
<feature type="domain" description="N-acetyltransferase" evidence="2">
    <location>
        <begin position="68"/>
        <end position="138"/>
    </location>
</feature>
<evidence type="ECO:0000259" key="2">
    <source>
        <dbReference type="Pfam" id="PF13302"/>
    </source>
</evidence>
<evidence type="ECO:0000256" key="1">
    <source>
        <dbReference type="SAM" id="MobiDB-lite"/>
    </source>
</evidence>
<dbReference type="AlphaFoldDB" id="A0A433MTI7"/>
<evidence type="ECO:0000313" key="4">
    <source>
        <dbReference type="Proteomes" id="UP000281118"/>
    </source>
</evidence>
<dbReference type="RefSeq" id="WP_126025182.1">
    <property type="nucleotide sequence ID" value="NZ_RXFT01000017.1"/>
</dbReference>
<dbReference type="GO" id="GO:0016747">
    <property type="term" value="F:acyltransferase activity, transferring groups other than amino-acyl groups"/>
    <property type="evidence" value="ECO:0007669"/>
    <property type="project" value="InterPro"/>
</dbReference>
<feature type="compositionally biased region" description="Basic and acidic residues" evidence="1">
    <location>
        <begin position="29"/>
        <end position="38"/>
    </location>
</feature>
<dbReference type="OrthoDB" id="9181051at2"/>
<dbReference type="InterPro" id="IPR000182">
    <property type="entry name" value="GNAT_dom"/>
</dbReference>
<feature type="region of interest" description="Disordered" evidence="1">
    <location>
        <begin position="1"/>
        <end position="39"/>
    </location>
</feature>
<dbReference type="Proteomes" id="UP000281118">
    <property type="component" value="Unassembled WGS sequence"/>
</dbReference>